<name>A0A439CSA2_9PEZI</name>
<organism evidence="2 3">
    <name type="scientific">Xylaria grammica</name>
    <dbReference type="NCBI Taxonomy" id="363999"/>
    <lineage>
        <taxon>Eukaryota</taxon>
        <taxon>Fungi</taxon>
        <taxon>Dikarya</taxon>
        <taxon>Ascomycota</taxon>
        <taxon>Pezizomycotina</taxon>
        <taxon>Sordariomycetes</taxon>
        <taxon>Xylariomycetidae</taxon>
        <taxon>Xylariales</taxon>
        <taxon>Xylariaceae</taxon>
        <taxon>Xylaria</taxon>
    </lineage>
</organism>
<evidence type="ECO:0000313" key="3">
    <source>
        <dbReference type="Proteomes" id="UP000286045"/>
    </source>
</evidence>
<accession>A0A439CSA2</accession>
<feature type="compositionally biased region" description="Basic and acidic residues" evidence="1">
    <location>
        <begin position="361"/>
        <end position="374"/>
    </location>
</feature>
<evidence type="ECO:0000256" key="1">
    <source>
        <dbReference type="SAM" id="MobiDB-lite"/>
    </source>
</evidence>
<dbReference type="AlphaFoldDB" id="A0A439CSA2"/>
<reference evidence="2 3" key="1">
    <citation type="submission" date="2018-12" db="EMBL/GenBank/DDBJ databases">
        <title>Draft genome sequence of Xylaria grammica IHI A82.</title>
        <authorList>
            <person name="Buettner E."/>
            <person name="Kellner H."/>
        </authorList>
    </citation>
    <scope>NUCLEOTIDE SEQUENCE [LARGE SCALE GENOMIC DNA]</scope>
    <source>
        <strain evidence="2 3">IHI A82</strain>
    </source>
</reference>
<protein>
    <submittedName>
        <fullName evidence="2">Uncharacterized protein</fullName>
    </submittedName>
</protein>
<dbReference type="Proteomes" id="UP000286045">
    <property type="component" value="Unassembled WGS sequence"/>
</dbReference>
<dbReference type="EMBL" id="RYZI01000493">
    <property type="protein sequence ID" value="RWA04982.1"/>
    <property type="molecule type" value="Genomic_DNA"/>
</dbReference>
<proteinExistence type="predicted"/>
<sequence>MNIEPSTAGLKSPIHALRGEVLQLNPDEPGKSCTAAIHTEIEIKTVDGMDHNRNHDMDDAADAEHNGPMDLRQHALYSVVSQNEGLWARPKKWTQAHLRALCVYRESHTYVAGLDRDGPSQPVPFLKRNRPVTVPAPAGFKAPTEGPIRNVLVFPSASGNVFKIDVAVNVIGDPPPGTKPVIFYGLQYRIKLAVGPCQYRIPRLISCHFGPLVLPYLDGAEIVDVARSYLSHRPYEPCIVAVLIAIAQATSTAADESGVIRTQLLFTHYKGHQYMHIYTAHVSQALLERFRHPSQPPAGRGSDTTPASPLLTLYHLLVPYKPYKTFRRRTMAALSAPDGSGHKAGAWVHQKRKPSKNARSAIDKQRRQEPPRTP</sequence>
<keyword evidence="3" id="KW-1185">Reference proteome</keyword>
<feature type="region of interest" description="Disordered" evidence="1">
    <location>
        <begin position="334"/>
        <end position="374"/>
    </location>
</feature>
<comment type="caution">
    <text evidence="2">The sequence shown here is derived from an EMBL/GenBank/DDBJ whole genome shotgun (WGS) entry which is preliminary data.</text>
</comment>
<evidence type="ECO:0000313" key="2">
    <source>
        <dbReference type="EMBL" id="RWA04982.1"/>
    </source>
</evidence>
<gene>
    <name evidence="2" type="ORF">EKO27_g10128</name>
</gene>